<evidence type="ECO:0000313" key="6">
    <source>
        <dbReference type="Proteomes" id="UP000177360"/>
    </source>
</evidence>
<dbReference type="EMBL" id="MHLZ01000035">
    <property type="protein sequence ID" value="OGZ19360.1"/>
    <property type="molecule type" value="Genomic_DNA"/>
</dbReference>
<evidence type="ECO:0000256" key="2">
    <source>
        <dbReference type="ARBA" id="ARBA00023125"/>
    </source>
</evidence>
<reference evidence="5 6" key="1">
    <citation type="journal article" date="2016" name="Nat. Commun.">
        <title>Thousands of microbial genomes shed light on interconnected biogeochemical processes in an aquifer system.</title>
        <authorList>
            <person name="Anantharaman K."/>
            <person name="Brown C.T."/>
            <person name="Hug L.A."/>
            <person name="Sharon I."/>
            <person name="Castelle C.J."/>
            <person name="Probst A.J."/>
            <person name="Thomas B.C."/>
            <person name="Singh A."/>
            <person name="Wilkins M.J."/>
            <person name="Karaoz U."/>
            <person name="Brodie E.L."/>
            <person name="Williams K.H."/>
            <person name="Hubbard S.S."/>
            <person name="Banfield J.F."/>
        </authorList>
    </citation>
    <scope>NUCLEOTIDE SEQUENCE [LARGE SCALE GENOMIC DNA]</scope>
</reference>
<dbReference type="GO" id="GO:0005829">
    <property type="term" value="C:cytosol"/>
    <property type="evidence" value="ECO:0007669"/>
    <property type="project" value="TreeGrafter"/>
</dbReference>
<dbReference type="InterPro" id="IPR010982">
    <property type="entry name" value="Lambda_DNA-bd_dom_sf"/>
</dbReference>
<sequence>MSNITKNLRKIREAKGLSQEKLARLADVANNTVIKIEAGKNQNPTLDTLSKIANALEVSVDELIK</sequence>
<gene>
    <name evidence="5" type="ORF">A2626_02210</name>
</gene>
<feature type="domain" description="HTH cro/C1-type" evidence="4">
    <location>
        <begin position="8"/>
        <end position="63"/>
    </location>
</feature>
<evidence type="ECO:0000259" key="4">
    <source>
        <dbReference type="PROSITE" id="PS50943"/>
    </source>
</evidence>
<name>A0A1G2E1Y9_9BACT</name>
<organism evidence="5 6">
    <name type="scientific">Candidatus Nealsonbacteria bacterium RIFCSPHIGHO2_01_FULL_38_55</name>
    <dbReference type="NCBI Taxonomy" id="1801664"/>
    <lineage>
        <taxon>Bacteria</taxon>
        <taxon>Candidatus Nealsoniibacteriota</taxon>
    </lineage>
</organism>
<keyword evidence="2" id="KW-0238">DNA-binding</keyword>
<dbReference type="InterPro" id="IPR001387">
    <property type="entry name" value="Cro/C1-type_HTH"/>
</dbReference>
<dbReference type="GO" id="GO:0003700">
    <property type="term" value="F:DNA-binding transcription factor activity"/>
    <property type="evidence" value="ECO:0007669"/>
    <property type="project" value="TreeGrafter"/>
</dbReference>
<comment type="caution">
    <text evidence="5">The sequence shown here is derived from an EMBL/GenBank/DDBJ whole genome shotgun (WGS) entry which is preliminary data.</text>
</comment>
<dbReference type="PROSITE" id="PS50943">
    <property type="entry name" value="HTH_CROC1"/>
    <property type="match status" value="1"/>
</dbReference>
<evidence type="ECO:0000256" key="1">
    <source>
        <dbReference type="ARBA" id="ARBA00023015"/>
    </source>
</evidence>
<dbReference type="SMART" id="SM00530">
    <property type="entry name" value="HTH_XRE"/>
    <property type="match status" value="1"/>
</dbReference>
<dbReference type="CDD" id="cd00093">
    <property type="entry name" value="HTH_XRE"/>
    <property type="match status" value="1"/>
</dbReference>
<proteinExistence type="predicted"/>
<keyword evidence="1" id="KW-0805">Transcription regulation</keyword>
<dbReference type="InterPro" id="IPR050807">
    <property type="entry name" value="TransReg_Diox_bact_type"/>
</dbReference>
<keyword evidence="3" id="KW-0804">Transcription</keyword>
<evidence type="ECO:0000256" key="3">
    <source>
        <dbReference type="ARBA" id="ARBA00023163"/>
    </source>
</evidence>
<protein>
    <recommendedName>
        <fullName evidence="4">HTH cro/C1-type domain-containing protein</fullName>
    </recommendedName>
</protein>
<dbReference type="Proteomes" id="UP000177360">
    <property type="component" value="Unassembled WGS sequence"/>
</dbReference>
<dbReference type="Pfam" id="PF01381">
    <property type="entry name" value="HTH_3"/>
    <property type="match status" value="1"/>
</dbReference>
<dbReference type="PANTHER" id="PTHR46797:SF23">
    <property type="entry name" value="HTH-TYPE TRANSCRIPTIONAL REGULATOR SUTR"/>
    <property type="match status" value="1"/>
</dbReference>
<dbReference type="Gene3D" id="1.10.260.40">
    <property type="entry name" value="lambda repressor-like DNA-binding domains"/>
    <property type="match status" value="1"/>
</dbReference>
<dbReference type="SUPFAM" id="SSF47413">
    <property type="entry name" value="lambda repressor-like DNA-binding domains"/>
    <property type="match status" value="1"/>
</dbReference>
<accession>A0A1G2E1Y9</accession>
<dbReference type="PANTHER" id="PTHR46797">
    <property type="entry name" value="HTH-TYPE TRANSCRIPTIONAL REGULATOR"/>
    <property type="match status" value="1"/>
</dbReference>
<evidence type="ECO:0000313" key="5">
    <source>
        <dbReference type="EMBL" id="OGZ19360.1"/>
    </source>
</evidence>
<dbReference type="GO" id="GO:0003677">
    <property type="term" value="F:DNA binding"/>
    <property type="evidence" value="ECO:0007669"/>
    <property type="project" value="UniProtKB-KW"/>
</dbReference>
<dbReference type="AlphaFoldDB" id="A0A1G2E1Y9"/>